<reference evidence="2 3" key="1">
    <citation type="submission" date="2015-12" db="EMBL/GenBank/DDBJ databases">
        <authorList>
            <person name="Shamseldin A."/>
            <person name="Moawad H."/>
            <person name="Abd El-Rahim W.M."/>
            <person name="Sadowsky M.J."/>
        </authorList>
    </citation>
    <scope>NUCLEOTIDE SEQUENCE [LARGE SCALE GENOMIC DNA]</scope>
    <source>
        <strain evidence="2 3">Ar51</strain>
    </source>
</reference>
<evidence type="ECO:0000313" key="3">
    <source>
        <dbReference type="Proteomes" id="UP000065151"/>
    </source>
</evidence>
<evidence type="ECO:0000313" key="2">
    <source>
        <dbReference type="EMBL" id="ALV42168.1"/>
    </source>
</evidence>
<feature type="region of interest" description="Disordered" evidence="1">
    <location>
        <begin position="107"/>
        <end position="129"/>
    </location>
</feature>
<dbReference type="Proteomes" id="UP000065151">
    <property type="component" value="Chromosome"/>
</dbReference>
<dbReference type="EMBL" id="CP013747">
    <property type="protein sequence ID" value="ALV42168.1"/>
    <property type="molecule type" value="Genomic_DNA"/>
</dbReference>
<dbReference type="AlphaFoldDB" id="A0A0U3PII5"/>
<dbReference type="RefSeq" id="WP_058931290.1">
    <property type="nucleotide sequence ID" value="NZ_CP013747.1"/>
</dbReference>
<name>A0A0U3PII5_9MICC</name>
<dbReference type="KEGG" id="psul:AU252_14260"/>
<proteinExistence type="predicted"/>
<organism evidence="2">
    <name type="scientific">Pseudarthrobacter sulfonivorans</name>
    <dbReference type="NCBI Taxonomy" id="121292"/>
    <lineage>
        <taxon>Bacteria</taxon>
        <taxon>Bacillati</taxon>
        <taxon>Actinomycetota</taxon>
        <taxon>Actinomycetes</taxon>
        <taxon>Micrococcales</taxon>
        <taxon>Micrococcaceae</taxon>
        <taxon>Pseudarthrobacter</taxon>
    </lineage>
</organism>
<gene>
    <name evidence="2" type="ORF">AU252_14260</name>
</gene>
<sequence length="129" mass="14070">MDEKLGKFIDDFSELVQLAQAGNHRQRAGKQLLEALTEHLGEPAEGLSVVVENIPPHRFVDADILMAEFAGQDPGSRLVGIGGAQRHHQSLSDMVQQSQLFPSFRCPSPTTPTLPAKIAEAPKRFSRAS</sequence>
<protein>
    <submittedName>
        <fullName evidence="2">Uncharacterized protein</fullName>
    </submittedName>
</protein>
<evidence type="ECO:0000256" key="1">
    <source>
        <dbReference type="SAM" id="MobiDB-lite"/>
    </source>
</evidence>
<accession>A0A0U3PII5</accession>
<dbReference type="STRING" id="121292.AU252_14260"/>